<dbReference type="AlphaFoldDB" id="A0A2U3PSF3"/>
<sequence>MSDLIVEELGLLKDVPVRIGKTIGKAVTAAINVLIRQSGRRKQREMTALSVHGARGELARSGPRLDENGPRR</sequence>
<evidence type="ECO:0000313" key="3">
    <source>
        <dbReference type="EMBL" id="SPP92066.1"/>
    </source>
</evidence>
<accession>A0A4V1KVE8</accession>
<dbReference type="EMBL" id="JAGIKT010000015">
    <property type="protein sequence ID" value="MBP0111112.1"/>
    <property type="molecule type" value="Genomic_DNA"/>
</dbReference>
<dbReference type="EMBL" id="LS398110">
    <property type="protein sequence ID" value="SPP92066.1"/>
    <property type="molecule type" value="Genomic_DNA"/>
</dbReference>
<dbReference type="RefSeq" id="WP_122400791.1">
    <property type="nucleotide sequence ID" value="NZ_JAGIKT010000015.1"/>
</dbReference>
<evidence type="ECO:0000313" key="2">
    <source>
        <dbReference type="EMBL" id="MBP0111112.1"/>
    </source>
</evidence>
<keyword evidence="5" id="KW-1185">Reference proteome</keyword>
<name>A0A2U3PSF3_9BRAD</name>
<dbReference type="Proteomes" id="UP000669317">
    <property type="component" value="Unassembled WGS sequence"/>
</dbReference>
<reference evidence="2 5" key="2">
    <citation type="submission" date="2021-03" db="EMBL/GenBank/DDBJ databases">
        <title>Genome Sequence of Bradyrhizobium vignae strain ISRA400.</title>
        <authorList>
            <person name="Tisa L.S."/>
            <person name="Svistoonoff S."/>
            <person name="Hocher V."/>
            <person name="Fall S."/>
            <person name="Zaiya A."/>
            <person name="Naing D."/>
            <person name="Niang N."/>
            <person name="Diouf A."/>
            <person name="Dasylva M.C."/>
            <person name="Toure O."/>
            <person name="Gueye M."/>
            <person name="Gully D."/>
            <person name="Tisseyre P."/>
            <person name="Simpson S."/>
            <person name="Morris K."/>
            <person name="Thomas W.K."/>
        </authorList>
    </citation>
    <scope>NUCLEOTIDE SEQUENCE [LARGE SCALE GENOMIC DNA]</scope>
    <source>
        <strain evidence="2 5">ISRA400</strain>
    </source>
</reference>
<organism evidence="3 4">
    <name type="scientific">Bradyrhizobium vignae</name>
    <dbReference type="NCBI Taxonomy" id="1549949"/>
    <lineage>
        <taxon>Bacteria</taxon>
        <taxon>Pseudomonadati</taxon>
        <taxon>Pseudomonadota</taxon>
        <taxon>Alphaproteobacteria</taxon>
        <taxon>Hyphomicrobiales</taxon>
        <taxon>Nitrobacteraceae</taxon>
        <taxon>Bradyrhizobium</taxon>
    </lineage>
</organism>
<accession>A0A2U3PSF3</accession>
<dbReference type="Proteomes" id="UP000246085">
    <property type="component" value="Chromosome BRAD3257"/>
</dbReference>
<feature type="compositionally biased region" description="Basic and acidic residues" evidence="1">
    <location>
        <begin position="54"/>
        <end position="72"/>
    </location>
</feature>
<feature type="region of interest" description="Disordered" evidence="1">
    <location>
        <begin position="41"/>
        <end position="72"/>
    </location>
</feature>
<protein>
    <submittedName>
        <fullName evidence="3">Uncharacterized protein</fullName>
    </submittedName>
</protein>
<reference evidence="3 4" key="1">
    <citation type="submission" date="2018-03" db="EMBL/GenBank/DDBJ databases">
        <authorList>
            <person name="Gully D."/>
        </authorList>
    </citation>
    <scope>NUCLEOTIDE SEQUENCE [LARGE SCALE GENOMIC DNA]</scope>
    <source>
        <strain evidence="3">ORS3257</strain>
    </source>
</reference>
<evidence type="ECO:0000256" key="1">
    <source>
        <dbReference type="SAM" id="MobiDB-lite"/>
    </source>
</evidence>
<gene>
    <name evidence="3" type="ORF">BRAD3257_0913</name>
    <name evidence="2" type="ORF">JWS04_08425</name>
</gene>
<evidence type="ECO:0000313" key="4">
    <source>
        <dbReference type="Proteomes" id="UP000246085"/>
    </source>
</evidence>
<proteinExistence type="predicted"/>
<dbReference type="KEGG" id="bvz:BRAD3257_0913"/>
<evidence type="ECO:0000313" key="5">
    <source>
        <dbReference type="Proteomes" id="UP000669317"/>
    </source>
</evidence>